<dbReference type="EMBL" id="FODV01000002">
    <property type="protein sequence ID" value="SEO38545.1"/>
    <property type="molecule type" value="Genomic_DNA"/>
</dbReference>
<name>A0A1H8P9E9_9EURY</name>
<dbReference type="Pfam" id="PF24396">
    <property type="entry name" value="DUF7541"/>
    <property type="match status" value="1"/>
</dbReference>
<keyword evidence="1" id="KW-1133">Transmembrane helix</keyword>
<sequence length="127" mass="13078">MDENPGLSDQYRMASPWPLFIALGIPIAEIGILFDLAALSVGGLLLLCGSIAGMAKEAGYAKTPWRALAVCSVLLFAFGGLLLYADTVSTAEGIRFVARGYAVIAAGGLLLLGSVVGTTFVQKSSPA</sequence>
<protein>
    <recommendedName>
        <fullName evidence="4">Cox cluster protein</fullName>
    </recommendedName>
</protein>
<reference evidence="3" key="1">
    <citation type="submission" date="2016-10" db="EMBL/GenBank/DDBJ databases">
        <authorList>
            <person name="Varghese N."/>
            <person name="Submissions S."/>
        </authorList>
    </citation>
    <scope>NUCLEOTIDE SEQUENCE [LARGE SCALE GENOMIC DNA]</scope>
    <source>
        <strain evidence="3">CGMCC 1.10121</strain>
    </source>
</reference>
<dbReference type="OrthoDB" id="206484at2157"/>
<organism evidence="2 3">
    <name type="scientific">Halogranum amylolyticum</name>
    <dbReference type="NCBI Taxonomy" id="660520"/>
    <lineage>
        <taxon>Archaea</taxon>
        <taxon>Methanobacteriati</taxon>
        <taxon>Methanobacteriota</taxon>
        <taxon>Stenosarchaea group</taxon>
        <taxon>Halobacteria</taxon>
        <taxon>Halobacteriales</taxon>
        <taxon>Haloferacaceae</taxon>
    </lineage>
</organism>
<feature type="transmembrane region" description="Helical" evidence="1">
    <location>
        <begin position="65"/>
        <end position="84"/>
    </location>
</feature>
<keyword evidence="1" id="KW-0812">Transmembrane</keyword>
<keyword evidence="3" id="KW-1185">Reference proteome</keyword>
<proteinExistence type="predicted"/>
<dbReference type="RefSeq" id="WP_089821260.1">
    <property type="nucleotide sequence ID" value="NZ_FODV01000002.1"/>
</dbReference>
<evidence type="ECO:0008006" key="4">
    <source>
        <dbReference type="Google" id="ProtNLM"/>
    </source>
</evidence>
<evidence type="ECO:0000313" key="2">
    <source>
        <dbReference type="EMBL" id="SEO38545.1"/>
    </source>
</evidence>
<dbReference type="InterPro" id="IPR055963">
    <property type="entry name" value="DUF7541"/>
</dbReference>
<accession>A0A1H8P9E9</accession>
<feature type="transmembrane region" description="Helical" evidence="1">
    <location>
        <begin position="20"/>
        <end position="53"/>
    </location>
</feature>
<evidence type="ECO:0000313" key="3">
    <source>
        <dbReference type="Proteomes" id="UP000199126"/>
    </source>
</evidence>
<dbReference type="Proteomes" id="UP000199126">
    <property type="component" value="Unassembled WGS sequence"/>
</dbReference>
<keyword evidence="1" id="KW-0472">Membrane</keyword>
<feature type="transmembrane region" description="Helical" evidence="1">
    <location>
        <begin position="96"/>
        <end position="121"/>
    </location>
</feature>
<gene>
    <name evidence="2" type="ORF">SAMN04487948_102167</name>
</gene>
<dbReference type="AlphaFoldDB" id="A0A1H8P9E9"/>
<evidence type="ECO:0000256" key="1">
    <source>
        <dbReference type="SAM" id="Phobius"/>
    </source>
</evidence>